<dbReference type="Pfam" id="PF02872">
    <property type="entry name" value="5_nucleotid_C"/>
    <property type="match status" value="1"/>
</dbReference>
<dbReference type="PANTHER" id="PTHR11575:SF6">
    <property type="entry name" value="2',3'-CYCLIC-NUCLEOTIDE 2'-PHOSPHODIESTERASE_3'-NUCLEOTIDASE"/>
    <property type="match status" value="1"/>
</dbReference>
<dbReference type="AlphaFoldDB" id="A0A387BDQ6"/>
<dbReference type="InterPro" id="IPR006146">
    <property type="entry name" value="5'-Nucleotdase_CS"/>
</dbReference>
<dbReference type="GO" id="GO:0008254">
    <property type="term" value="F:3'-nucleotidase activity"/>
    <property type="evidence" value="ECO:0007669"/>
    <property type="project" value="UniProtKB-EC"/>
</dbReference>
<evidence type="ECO:0000256" key="9">
    <source>
        <dbReference type="ARBA" id="ARBA00022801"/>
    </source>
</evidence>
<evidence type="ECO:0000256" key="7">
    <source>
        <dbReference type="ARBA" id="ARBA00022729"/>
    </source>
</evidence>
<evidence type="ECO:0000313" key="15">
    <source>
        <dbReference type="Proteomes" id="UP000269374"/>
    </source>
</evidence>
<protein>
    <submittedName>
        <fullName evidence="14">Bifunctional metallophosphatase/5'-nucleotidase</fullName>
    </submittedName>
</protein>
<dbReference type="Gene3D" id="3.60.21.10">
    <property type="match status" value="1"/>
</dbReference>
<feature type="domain" description="Calcineurin-like phosphoesterase" evidence="12">
    <location>
        <begin position="4"/>
        <end position="236"/>
    </location>
</feature>
<evidence type="ECO:0000256" key="10">
    <source>
        <dbReference type="ARBA" id="ARBA00023268"/>
    </source>
</evidence>
<dbReference type="OrthoDB" id="9801679at2"/>
<dbReference type="InterPro" id="IPR006179">
    <property type="entry name" value="5_nucleotidase/apyrase"/>
</dbReference>
<dbReference type="EMBL" id="CP032627">
    <property type="protein sequence ID" value="AYG02003.1"/>
    <property type="molecule type" value="Genomic_DNA"/>
</dbReference>
<dbReference type="GO" id="GO:0000166">
    <property type="term" value="F:nucleotide binding"/>
    <property type="evidence" value="ECO:0007669"/>
    <property type="project" value="UniProtKB-KW"/>
</dbReference>
<dbReference type="CDD" id="cd07410">
    <property type="entry name" value="MPP_CpdB_N"/>
    <property type="match status" value="1"/>
</dbReference>
<feature type="domain" description="5'-Nucleotidase C-terminal" evidence="13">
    <location>
        <begin position="322"/>
        <end position="479"/>
    </location>
</feature>
<keyword evidence="7" id="KW-0732">Signal</keyword>
<comment type="catalytic activity">
    <reaction evidence="1">
        <text>a ribonucleoside 3'-phosphate + H2O = a ribonucleoside + phosphate</text>
        <dbReference type="Rhea" id="RHEA:10144"/>
        <dbReference type="ChEBI" id="CHEBI:13197"/>
        <dbReference type="ChEBI" id="CHEBI:15377"/>
        <dbReference type="ChEBI" id="CHEBI:18254"/>
        <dbReference type="ChEBI" id="CHEBI:43474"/>
        <dbReference type="EC" id="3.1.3.6"/>
    </reaction>
</comment>
<dbReference type="KEGG" id="lact:D7I46_11755"/>
<evidence type="ECO:0000313" key="14">
    <source>
        <dbReference type="EMBL" id="AYG02003.1"/>
    </source>
</evidence>
<dbReference type="GO" id="GO:0030288">
    <property type="term" value="C:outer membrane-bounded periplasmic space"/>
    <property type="evidence" value="ECO:0007669"/>
    <property type="project" value="TreeGrafter"/>
</dbReference>
<name>A0A387BDQ6_9LACT</name>
<keyword evidence="10" id="KW-0511">Multifunctional enzyme</keyword>
<comment type="catalytic activity">
    <reaction evidence="2">
        <text>a nucleoside 2',3'-cyclic phosphate + H2O = a nucleoside 3'-phosphate + H(+)</text>
        <dbReference type="Rhea" id="RHEA:19621"/>
        <dbReference type="ChEBI" id="CHEBI:15377"/>
        <dbReference type="ChEBI" id="CHEBI:15378"/>
        <dbReference type="ChEBI" id="CHEBI:66949"/>
        <dbReference type="ChEBI" id="CHEBI:66954"/>
        <dbReference type="EC" id="3.1.4.16"/>
    </reaction>
</comment>
<sequence length="517" mass="57424">MKITILETSDMHGYILPTNYTARDMDLPFSMAKAQTKMEELSKGADGPVIKIENGDILQGSALAYYLAKQCKNGISELTAVTNSFGYDVGLLGNHEFNYGIDYLKSYIDRADYPILTANVFDEFGNLAFGPAYKIIEKNGIKIAVLGLLTQFIPHWEQPEIIKGLTFKSVVEVAKTLLPKLRELADITVVAYHGGFERDLETGLPSEALTGENEGYQLLTECGQWIDALVSGHQHRKIAQNVLGIPVVQPGYRGETVGEITLEFDEKTRKVTTSTAQLHETGTSKISSKIQKLISETHEAAEDWLDTPMGKISGNMTISQPSEARIHEHPYIEFVNKVQMEATGCKISGTSLFNNEAKGFGQIVTMRDILTNYIYPNTLAVLRVTGQDLKAALEHTAEHLELDASGDIIFSPRFIEPKPQYYNYDMYEGIDYTIDLKKPVGSRITRLEIDGKSVSADELLEIVVNQYRAVGGGNYEMFSADKIISEITVDMTELIADYLKAHPVVEATANHNFEVLK</sequence>
<dbReference type="InterPro" id="IPR041827">
    <property type="entry name" value="CpdB_N"/>
</dbReference>
<evidence type="ECO:0000256" key="11">
    <source>
        <dbReference type="RuleBase" id="RU362119"/>
    </source>
</evidence>
<dbReference type="PROSITE" id="PS00785">
    <property type="entry name" value="5_NUCLEOTIDASE_1"/>
    <property type="match status" value="1"/>
</dbReference>
<evidence type="ECO:0000259" key="13">
    <source>
        <dbReference type="Pfam" id="PF02872"/>
    </source>
</evidence>
<keyword evidence="8 11" id="KW-0547">Nucleotide-binding</keyword>
<dbReference type="PRINTS" id="PR01607">
    <property type="entry name" value="APYRASEFAMLY"/>
</dbReference>
<evidence type="ECO:0000256" key="8">
    <source>
        <dbReference type="ARBA" id="ARBA00022741"/>
    </source>
</evidence>
<evidence type="ECO:0000256" key="4">
    <source>
        <dbReference type="ARBA" id="ARBA00004196"/>
    </source>
</evidence>
<dbReference type="PROSITE" id="PS00786">
    <property type="entry name" value="5_NUCLEOTIDASE_2"/>
    <property type="match status" value="1"/>
</dbReference>
<dbReference type="InterPro" id="IPR029052">
    <property type="entry name" value="Metallo-depent_PP-like"/>
</dbReference>
<organism evidence="14 15">
    <name type="scientific">Lactococcus allomyrinae</name>
    <dbReference type="NCBI Taxonomy" id="2419773"/>
    <lineage>
        <taxon>Bacteria</taxon>
        <taxon>Bacillati</taxon>
        <taxon>Bacillota</taxon>
        <taxon>Bacilli</taxon>
        <taxon>Lactobacillales</taxon>
        <taxon>Streptococcaceae</taxon>
        <taxon>Lactococcus</taxon>
    </lineage>
</organism>
<dbReference type="InterPro" id="IPR004843">
    <property type="entry name" value="Calcineurin-like_PHP"/>
</dbReference>
<dbReference type="InterPro" id="IPR036907">
    <property type="entry name" value="5'-Nucleotdase_C_sf"/>
</dbReference>
<evidence type="ECO:0000256" key="1">
    <source>
        <dbReference type="ARBA" id="ARBA00000527"/>
    </source>
</evidence>
<accession>A0A387BDQ6</accession>
<dbReference type="RefSeq" id="WP_120773372.1">
    <property type="nucleotide sequence ID" value="NZ_CP032627.1"/>
</dbReference>
<proteinExistence type="inferred from homology"/>
<comment type="similarity">
    <text evidence="5 11">Belongs to the 5'-nucleotidase family.</text>
</comment>
<dbReference type="Pfam" id="PF00149">
    <property type="entry name" value="Metallophos"/>
    <property type="match status" value="1"/>
</dbReference>
<dbReference type="SUPFAM" id="SSF55816">
    <property type="entry name" value="5'-nucleotidase (syn. UDP-sugar hydrolase), C-terminal domain"/>
    <property type="match status" value="1"/>
</dbReference>
<dbReference type="GO" id="GO:0008663">
    <property type="term" value="F:2',3'-cyclic-nucleotide 2'-phosphodiesterase activity"/>
    <property type="evidence" value="ECO:0007669"/>
    <property type="project" value="UniProtKB-EC"/>
</dbReference>
<evidence type="ECO:0000256" key="5">
    <source>
        <dbReference type="ARBA" id="ARBA00006654"/>
    </source>
</evidence>
<dbReference type="GO" id="GO:0009166">
    <property type="term" value="P:nucleotide catabolic process"/>
    <property type="evidence" value="ECO:0007669"/>
    <property type="project" value="InterPro"/>
</dbReference>
<evidence type="ECO:0000256" key="2">
    <source>
        <dbReference type="ARBA" id="ARBA00001730"/>
    </source>
</evidence>
<comment type="cofactor">
    <cofactor evidence="3">
        <name>a divalent metal cation</name>
        <dbReference type="ChEBI" id="CHEBI:60240"/>
    </cofactor>
</comment>
<dbReference type="GO" id="GO:0046872">
    <property type="term" value="F:metal ion binding"/>
    <property type="evidence" value="ECO:0007669"/>
    <property type="project" value="UniProtKB-KW"/>
</dbReference>
<evidence type="ECO:0000256" key="3">
    <source>
        <dbReference type="ARBA" id="ARBA00001968"/>
    </source>
</evidence>
<dbReference type="Gene3D" id="3.90.780.10">
    <property type="entry name" value="5'-Nucleotidase, C-terminal domain"/>
    <property type="match status" value="1"/>
</dbReference>
<dbReference type="Proteomes" id="UP000269374">
    <property type="component" value="Chromosome"/>
</dbReference>
<keyword evidence="15" id="KW-1185">Reference proteome</keyword>
<evidence type="ECO:0000259" key="12">
    <source>
        <dbReference type="Pfam" id="PF00149"/>
    </source>
</evidence>
<comment type="subcellular location">
    <subcellularLocation>
        <location evidence="4">Cell envelope</location>
    </subcellularLocation>
</comment>
<evidence type="ECO:0000256" key="6">
    <source>
        <dbReference type="ARBA" id="ARBA00022723"/>
    </source>
</evidence>
<keyword evidence="9 11" id="KW-0378">Hydrolase</keyword>
<dbReference type="PANTHER" id="PTHR11575">
    <property type="entry name" value="5'-NUCLEOTIDASE-RELATED"/>
    <property type="match status" value="1"/>
</dbReference>
<keyword evidence="6" id="KW-0479">Metal-binding</keyword>
<gene>
    <name evidence="14" type="ORF">D7I46_11755</name>
</gene>
<dbReference type="InterPro" id="IPR008334">
    <property type="entry name" value="5'-Nucleotdase_C"/>
</dbReference>
<dbReference type="SUPFAM" id="SSF56300">
    <property type="entry name" value="Metallo-dependent phosphatases"/>
    <property type="match status" value="1"/>
</dbReference>
<reference evidence="14 15" key="1">
    <citation type="submission" date="2018-09" db="EMBL/GenBank/DDBJ databases">
        <title>Genome sequencing of strain 1JSPR-7.</title>
        <authorList>
            <person name="Heo J."/>
            <person name="Kim S.-J."/>
            <person name="Kwon S.-W."/>
        </authorList>
    </citation>
    <scope>NUCLEOTIDE SEQUENCE [LARGE SCALE GENOMIC DNA]</scope>
    <source>
        <strain evidence="14 15">1JSPR-7</strain>
    </source>
</reference>